<comment type="caution">
    <text evidence="1">The sequence shown here is derived from an EMBL/GenBank/DDBJ whole genome shotgun (WGS) entry which is preliminary data.</text>
</comment>
<gene>
    <name evidence="1" type="ORF">GOODEAATRI_027110</name>
</gene>
<organism evidence="1 2">
    <name type="scientific">Goodea atripinnis</name>
    <dbReference type="NCBI Taxonomy" id="208336"/>
    <lineage>
        <taxon>Eukaryota</taxon>
        <taxon>Metazoa</taxon>
        <taxon>Chordata</taxon>
        <taxon>Craniata</taxon>
        <taxon>Vertebrata</taxon>
        <taxon>Euteleostomi</taxon>
        <taxon>Actinopterygii</taxon>
        <taxon>Neopterygii</taxon>
        <taxon>Teleostei</taxon>
        <taxon>Neoteleostei</taxon>
        <taxon>Acanthomorphata</taxon>
        <taxon>Ovalentaria</taxon>
        <taxon>Atherinomorphae</taxon>
        <taxon>Cyprinodontiformes</taxon>
        <taxon>Goodeidae</taxon>
        <taxon>Goodea</taxon>
    </lineage>
</organism>
<protein>
    <submittedName>
        <fullName evidence="1">Uncharacterized protein</fullName>
    </submittedName>
</protein>
<accession>A0ABV0NYK1</accession>
<name>A0ABV0NYK1_9TELE</name>
<dbReference type="EMBL" id="JAHRIO010053463">
    <property type="protein sequence ID" value="MEQ2176355.1"/>
    <property type="molecule type" value="Genomic_DNA"/>
</dbReference>
<evidence type="ECO:0000313" key="2">
    <source>
        <dbReference type="Proteomes" id="UP001476798"/>
    </source>
</evidence>
<proteinExistence type="predicted"/>
<sequence length="419" mass="47881">GRALFLTIDKLSFEDDVSQELSFEALTQQGPADTEDTRDESEGRIHRELLKAMSVSLRMFKQDEATSNNIATDDSGKEVLEEAFNAFIRLQLVRKQACLLNNAMVIMRNVKGDLSSMFDWIYISSDTFILDKVDKKKVKDQQGTLFTPINAASKHANMLPETITDVQLQTLESSIGLLMDTAGKGEGKFTSILRELTCTKWTNQSLVLRSYDLEIPRNGQFLERLKSFALGLNGFPGNKEVPTGGLLVFRYTLVNSEHLDLFVRTLRHRHMPVTKARMDRVLHEIKSRRRMQSIIRLLNKGACQCGERIQKDAAENVRAHSAASKICYLFCASKDDHRYYYAHLYPHLAKVERLSTEIKVRYRGRIQFEFIVDGLPVHWKAYNHGLVCYLFATASRLDDCFKPRPCLTTSSRTQLRATR</sequence>
<keyword evidence="2" id="KW-1185">Reference proteome</keyword>
<reference evidence="1 2" key="1">
    <citation type="submission" date="2021-06" db="EMBL/GenBank/DDBJ databases">
        <authorList>
            <person name="Palmer J.M."/>
        </authorList>
    </citation>
    <scope>NUCLEOTIDE SEQUENCE [LARGE SCALE GENOMIC DNA]</scope>
    <source>
        <strain evidence="1 2">GA_2019</strain>
        <tissue evidence="1">Muscle</tissue>
    </source>
</reference>
<feature type="non-terminal residue" evidence="1">
    <location>
        <position position="1"/>
    </location>
</feature>
<dbReference type="Proteomes" id="UP001476798">
    <property type="component" value="Unassembled WGS sequence"/>
</dbReference>
<evidence type="ECO:0000313" key="1">
    <source>
        <dbReference type="EMBL" id="MEQ2176355.1"/>
    </source>
</evidence>